<gene>
    <name evidence="9" type="ORF">DBO86_11670</name>
</gene>
<dbReference type="Pfam" id="PF00899">
    <property type="entry name" value="ThiF"/>
    <property type="match status" value="1"/>
</dbReference>
<feature type="region of interest" description="Disordered" evidence="6">
    <location>
        <begin position="1"/>
        <end position="28"/>
    </location>
</feature>
<evidence type="ECO:0000256" key="1">
    <source>
        <dbReference type="ARBA" id="ARBA00022670"/>
    </source>
</evidence>
<evidence type="ECO:0000256" key="4">
    <source>
        <dbReference type="ARBA" id="ARBA00022833"/>
    </source>
</evidence>
<keyword evidence="3" id="KW-0378">Hydrolase</keyword>
<feature type="domain" description="JAB" evidence="8">
    <location>
        <begin position="654"/>
        <end position="774"/>
    </location>
</feature>
<evidence type="ECO:0000313" key="10">
    <source>
        <dbReference type="Proteomes" id="UP000244052"/>
    </source>
</evidence>
<dbReference type="SUPFAM" id="SSF69572">
    <property type="entry name" value="Activating enzymes of the ubiquitin-like proteins"/>
    <property type="match status" value="1"/>
</dbReference>
<protein>
    <recommendedName>
        <fullName evidence="11">Thiamine biosynthesis protein ThiF</fullName>
    </recommendedName>
</protein>
<accession>A0A2T5PMB4</accession>
<dbReference type="InterPro" id="IPR000594">
    <property type="entry name" value="ThiF_NAD_FAD-bd"/>
</dbReference>
<evidence type="ECO:0000256" key="3">
    <source>
        <dbReference type="ARBA" id="ARBA00022801"/>
    </source>
</evidence>
<keyword evidence="4" id="KW-0862">Zinc</keyword>
<keyword evidence="2" id="KW-0479">Metal-binding</keyword>
<dbReference type="InterPro" id="IPR035985">
    <property type="entry name" value="Ubiquitin-activating_enz"/>
</dbReference>
<keyword evidence="10" id="KW-1185">Reference proteome</keyword>
<dbReference type="GO" id="GO:0008641">
    <property type="term" value="F:ubiquitin-like modifier activating enzyme activity"/>
    <property type="evidence" value="ECO:0007669"/>
    <property type="project" value="InterPro"/>
</dbReference>
<dbReference type="Gene3D" id="3.40.50.720">
    <property type="entry name" value="NAD(P)-binding Rossmann-like Domain"/>
    <property type="match status" value="1"/>
</dbReference>
<keyword evidence="1" id="KW-0645">Protease</keyword>
<comment type="caution">
    <text evidence="9">The sequence shown here is derived from an EMBL/GenBank/DDBJ whole genome shotgun (WGS) entry which is preliminary data.</text>
</comment>
<proteinExistence type="predicted"/>
<evidence type="ECO:0000259" key="7">
    <source>
        <dbReference type="Pfam" id="PF00899"/>
    </source>
</evidence>
<organism evidence="9 10">
    <name type="scientific">Ectopseudomonas oleovorans</name>
    <name type="common">Pseudomonas oleovorans</name>
    <dbReference type="NCBI Taxonomy" id="301"/>
    <lineage>
        <taxon>Bacteria</taxon>
        <taxon>Pseudomonadati</taxon>
        <taxon>Pseudomonadota</taxon>
        <taxon>Gammaproteobacteria</taxon>
        <taxon>Pseudomonadales</taxon>
        <taxon>Pseudomonadaceae</taxon>
        <taxon>Ectopseudomonas</taxon>
    </lineage>
</organism>
<keyword evidence="5" id="KW-0482">Metalloprotease</keyword>
<name>A0A2T5PMB4_ECTOL</name>
<dbReference type="EMBL" id="QASO01000067">
    <property type="protein sequence ID" value="PTU78907.1"/>
    <property type="molecule type" value="Genomic_DNA"/>
</dbReference>
<dbReference type="Proteomes" id="UP000244052">
    <property type="component" value="Unassembled WGS sequence"/>
</dbReference>
<evidence type="ECO:0000256" key="5">
    <source>
        <dbReference type="ARBA" id="ARBA00023049"/>
    </source>
</evidence>
<dbReference type="GO" id="GO:0006508">
    <property type="term" value="P:proteolysis"/>
    <property type="evidence" value="ECO:0007669"/>
    <property type="project" value="UniProtKB-KW"/>
</dbReference>
<dbReference type="GO" id="GO:0046872">
    <property type="term" value="F:metal ion binding"/>
    <property type="evidence" value="ECO:0007669"/>
    <property type="project" value="UniProtKB-KW"/>
</dbReference>
<dbReference type="Pfam" id="PF14457">
    <property type="entry name" value="Prok-E2_A"/>
    <property type="match status" value="1"/>
</dbReference>
<dbReference type="InterPro" id="IPR032865">
    <property type="entry name" value="Prok-E2_A"/>
</dbReference>
<evidence type="ECO:0000256" key="2">
    <source>
        <dbReference type="ARBA" id="ARBA00022723"/>
    </source>
</evidence>
<dbReference type="InterPro" id="IPR028090">
    <property type="entry name" value="JAB_dom_prok"/>
</dbReference>
<evidence type="ECO:0000256" key="6">
    <source>
        <dbReference type="SAM" id="MobiDB-lite"/>
    </source>
</evidence>
<evidence type="ECO:0000259" key="8">
    <source>
        <dbReference type="Pfam" id="PF14464"/>
    </source>
</evidence>
<dbReference type="GO" id="GO:0008237">
    <property type="term" value="F:metallopeptidase activity"/>
    <property type="evidence" value="ECO:0007669"/>
    <property type="project" value="UniProtKB-KW"/>
</dbReference>
<feature type="domain" description="THIF-type NAD/FAD binding fold" evidence="7">
    <location>
        <begin position="411"/>
        <end position="507"/>
    </location>
</feature>
<sequence length="785" mass="85347">MDQGNFRCSRRPRLQTAASRPGKPPNQGWVMGDQFRGFDDAEDIPGSALEFPRSRALYEAVGLHRDYLLVETYRKKSPLGEPAQEILVVDVSCDGVPPSNSVGIDFTERLALCVPKDPQALIEVLALRRGFPLLMHQNSILPDAAPSLCLYQEPPRSVARTWTAPSFLKRIQYWLEHSARGTLHAADQPVEQLFFVSPFELVLPWNFDALRDNPNMYFWVARGLDRPGGGVTLFLEGSTTAKAERTASVVNLTLPKVVHGRVESDCGTLGQLADALSAKGINLLDELTSAVQARVTPGIEASKDDPQTVLMLHVPVCRAEGEYPSKVVQRAYLIKTGILKLGEALGALYTLKQQDNVTRYYEELKTGFSAPPAKAEWRGQSVFPMEVLRCVDRAAARFQSGVAPEGPSGTLVGAGALGSALLDMWTRSGWGEWSIIDNDHIKPHNLVRHQADSSLIGASKAEAAVIQVDRVMQGATKAKAIHADACDLSEQKSVEALQSSTLVVDASTTLDYPRLASSRDDVGRHVSVFVTPSASAAVLLLEDANRKLRLRTLEAQYYRSMLSEEWGRNHLDGNLGSYWSGASCRDISLVMPYSNILGHAATIADQVPRLSLSAEAAIRVWTKDPVSGSIAAHSIEVRDELHLPFDGLGLFIDAGVRDKMSAFRKKQLPNETGGILLGYHDFNVNSIVVVDALPAPRDSKASPGAFERGLEGVIDAVVDAGKRTAGIVRYIGEWHSHPRGYSATPSGDDKYQLAYLTLGLAMEGLPAVMLIIGDDDMCALQGLAG</sequence>
<dbReference type="SUPFAM" id="SSF102712">
    <property type="entry name" value="JAB1/MPN domain"/>
    <property type="match status" value="1"/>
</dbReference>
<dbReference type="Pfam" id="PF14464">
    <property type="entry name" value="Prok-JAB"/>
    <property type="match status" value="1"/>
</dbReference>
<dbReference type="Gene3D" id="3.40.140.10">
    <property type="entry name" value="Cytidine Deaminase, domain 2"/>
    <property type="match status" value="1"/>
</dbReference>
<evidence type="ECO:0008006" key="11">
    <source>
        <dbReference type="Google" id="ProtNLM"/>
    </source>
</evidence>
<dbReference type="AlphaFoldDB" id="A0A2T5PMB4"/>
<evidence type="ECO:0000313" key="9">
    <source>
        <dbReference type="EMBL" id="PTU78907.1"/>
    </source>
</evidence>
<reference evidence="9 10" key="1">
    <citation type="submission" date="2018-04" db="EMBL/GenBank/DDBJ databases">
        <title>Pseudomonas sp. nov., isolated from mangrove soil.</title>
        <authorList>
            <person name="Chen C."/>
        </authorList>
    </citation>
    <scope>NUCLEOTIDE SEQUENCE [LARGE SCALE GENOMIC DNA]</scope>
    <source>
        <strain evidence="9 10">JCM 14246</strain>
    </source>
</reference>